<dbReference type="PANTHER" id="PTHR36302">
    <property type="entry name" value="BLR7088 PROTEIN"/>
    <property type="match status" value="1"/>
</dbReference>
<dbReference type="EMBL" id="ACYY01000006">
    <property type="protein sequence ID" value="EEW25881.1"/>
    <property type="molecule type" value="Genomic_DNA"/>
</dbReference>
<feature type="chain" id="PRO_5002991995" description="Copper chaperone PCu(A)C" evidence="1">
    <location>
        <begin position="27"/>
        <end position="169"/>
    </location>
</feature>
<dbReference type="eggNOG" id="COG2847">
    <property type="taxonomic scope" value="Bacteria"/>
</dbReference>
<dbReference type="RefSeq" id="WP_008029260.1">
    <property type="nucleotide sequence ID" value="NZ_ACYY01000006.1"/>
</dbReference>
<dbReference type="InterPro" id="IPR036182">
    <property type="entry name" value="PCuAC_sf"/>
</dbReference>
<dbReference type="Proteomes" id="UP000010121">
    <property type="component" value="Unassembled WGS sequence"/>
</dbReference>
<dbReference type="SUPFAM" id="SSF110087">
    <property type="entry name" value="DR1885-like metal-binding protein"/>
    <property type="match status" value="1"/>
</dbReference>
<evidence type="ECO:0000256" key="1">
    <source>
        <dbReference type="SAM" id="SignalP"/>
    </source>
</evidence>
<comment type="caution">
    <text evidence="2">The sequence shown here is derived from an EMBL/GenBank/DDBJ whole genome shotgun (WGS) entry which is preliminary data.</text>
</comment>
<protein>
    <recommendedName>
        <fullName evidence="4">Copper chaperone PCu(A)C</fullName>
    </recommendedName>
</protein>
<gene>
    <name evidence="2" type="ORF">Rsw2DRAFT_1312</name>
</gene>
<keyword evidence="1" id="KW-0732">Signal</keyword>
<sequence length="169" mass="17330">MTYLKSLLTAAAVAFAVPGFTTAALAQEGLTISDPYAITSSAMAASGAAFFVVENPTADADRLLSAASDVSDVVQLHTHIEDANGVMQMVEVPEGFEVPAGGTLVLKRGSHHVMFMGLKQPLKQGDIIKVALTFEKAGVIEIEVPVDLARAAADAGMSMGAAPAEGASN</sequence>
<evidence type="ECO:0000313" key="2">
    <source>
        <dbReference type="EMBL" id="EEW25881.1"/>
    </source>
</evidence>
<dbReference type="InterPro" id="IPR058248">
    <property type="entry name" value="Lxx211020-like"/>
</dbReference>
<proteinExistence type="predicted"/>
<organism evidence="2 3">
    <name type="scientific">Rhodobacter ferrooxidans</name>
    <dbReference type="NCBI Taxonomy" id="371731"/>
    <lineage>
        <taxon>Bacteria</taxon>
        <taxon>Pseudomonadati</taxon>
        <taxon>Pseudomonadota</taxon>
        <taxon>Alphaproteobacteria</taxon>
        <taxon>Rhodobacterales</taxon>
        <taxon>Rhodobacter group</taxon>
        <taxon>Rhodobacter</taxon>
    </lineage>
</organism>
<evidence type="ECO:0000313" key="3">
    <source>
        <dbReference type="Proteomes" id="UP000010121"/>
    </source>
</evidence>
<feature type="signal peptide" evidence="1">
    <location>
        <begin position="1"/>
        <end position="26"/>
    </location>
</feature>
<dbReference type="STRING" id="371731.Rsw2DRAFT_1312"/>
<dbReference type="Gene3D" id="2.60.40.1890">
    <property type="entry name" value="PCu(A)C copper chaperone"/>
    <property type="match status" value="1"/>
</dbReference>
<name>C8RZT4_9RHOB</name>
<reference evidence="2 3" key="1">
    <citation type="submission" date="2009-08" db="EMBL/GenBank/DDBJ databases">
        <title>The draft genome of Rhodobacter sp. SW2.</title>
        <authorList>
            <consortium name="US DOE Joint Genome Institute (JGI-PGF)"/>
            <person name="Lucas S."/>
            <person name="Copeland A."/>
            <person name="Lapidus A."/>
            <person name="Glavina del Rio T."/>
            <person name="Tice H."/>
            <person name="Bruce D."/>
            <person name="Goodwin L."/>
            <person name="Pitluck S."/>
            <person name="Larimer F."/>
            <person name="Land M.L."/>
            <person name="Hauser L."/>
            <person name="Emerson D."/>
        </authorList>
    </citation>
    <scope>NUCLEOTIDE SEQUENCE [LARGE SCALE GENOMIC DNA]</scope>
    <source>
        <strain evidence="2 3">SW2</strain>
    </source>
</reference>
<dbReference type="OrthoDB" id="9796962at2"/>
<dbReference type="Pfam" id="PF04314">
    <property type="entry name" value="PCuAC"/>
    <property type="match status" value="1"/>
</dbReference>
<dbReference type="PANTHER" id="PTHR36302:SF1">
    <property type="entry name" value="COPPER CHAPERONE PCU(A)C"/>
    <property type="match status" value="1"/>
</dbReference>
<dbReference type="AlphaFoldDB" id="C8RZT4"/>
<keyword evidence="3" id="KW-1185">Reference proteome</keyword>
<accession>C8RZT4</accession>
<dbReference type="InterPro" id="IPR007410">
    <property type="entry name" value="LpqE-like"/>
</dbReference>
<evidence type="ECO:0008006" key="4">
    <source>
        <dbReference type="Google" id="ProtNLM"/>
    </source>
</evidence>